<evidence type="ECO:0000259" key="13">
    <source>
        <dbReference type="Pfam" id="PF05206"/>
    </source>
</evidence>
<dbReference type="PANTHER" id="PTHR12998">
    <property type="entry name" value="TRNA:M(4)X MODIFICATION ENZYME TRM13 HOMOLOG"/>
    <property type="match status" value="1"/>
</dbReference>
<comment type="function">
    <text evidence="12">tRNA methylase which 2'-O-methylates cytidine(4) in tRNA(Pro) and tRNA(Gly)(GCC), and adenosine(4) in tRNA(His).</text>
</comment>
<keyword evidence="5 12" id="KW-0819">tRNA processing</keyword>
<dbReference type="AlphaFoldDB" id="A0A812VJD7"/>
<dbReference type="PANTHER" id="PTHR12998:SF0">
    <property type="entry name" value="TRNA:M(4)X MODIFICATION ENZYME TRM13 HOMOLOG"/>
    <property type="match status" value="1"/>
</dbReference>
<dbReference type="Pfam" id="PF05206">
    <property type="entry name" value="TRM13"/>
    <property type="match status" value="2"/>
</dbReference>
<comment type="similarity">
    <text evidence="1 12">Belongs to the methyltransferase TRM13 family.</text>
</comment>
<feature type="domain" description="Methyltransferase TRM13" evidence="13">
    <location>
        <begin position="380"/>
        <end position="424"/>
    </location>
</feature>
<keyword evidence="3 12" id="KW-0808">Transferase</keyword>
<evidence type="ECO:0000256" key="9">
    <source>
        <dbReference type="ARBA" id="ARBA00048165"/>
    </source>
</evidence>
<gene>
    <name evidence="15" type="primary">TRM13</name>
    <name evidence="15" type="ORF">SPIL2461_LOCUS16342</name>
</gene>
<dbReference type="InterPro" id="IPR007871">
    <property type="entry name" value="Methyltransferase_TRM13"/>
</dbReference>
<keyword evidence="2 12" id="KW-0489">Methyltransferase</keyword>
<dbReference type="GO" id="GO:0008270">
    <property type="term" value="F:zinc ion binding"/>
    <property type="evidence" value="ECO:0007669"/>
    <property type="project" value="UniProtKB-KW"/>
</dbReference>
<evidence type="ECO:0000256" key="4">
    <source>
        <dbReference type="ARBA" id="ARBA00022691"/>
    </source>
</evidence>
<protein>
    <recommendedName>
        <fullName evidence="12">tRNA:m(4)X modification enzyme TRM13</fullName>
        <ecNumber evidence="12">2.1.1.225</ecNumber>
    </recommendedName>
</protein>
<accession>A0A812VJD7</accession>
<feature type="domain" description="Methyltransferase TRM13" evidence="13">
    <location>
        <begin position="168"/>
        <end position="375"/>
    </location>
</feature>
<name>A0A812VJD7_SYMPI</name>
<evidence type="ECO:0000256" key="10">
    <source>
        <dbReference type="ARBA" id="ARBA00048635"/>
    </source>
</evidence>
<evidence type="ECO:0000256" key="8">
    <source>
        <dbReference type="ARBA" id="ARBA00022833"/>
    </source>
</evidence>
<evidence type="ECO:0000256" key="11">
    <source>
        <dbReference type="ARBA" id="ARBA00049393"/>
    </source>
</evidence>
<dbReference type="InterPro" id="IPR029063">
    <property type="entry name" value="SAM-dependent_MTases_sf"/>
</dbReference>
<evidence type="ECO:0000256" key="1">
    <source>
        <dbReference type="ARBA" id="ARBA00005265"/>
    </source>
</evidence>
<keyword evidence="4 12" id="KW-0949">S-adenosyl-L-methionine</keyword>
<comment type="catalytic activity">
    <reaction evidence="10 12">
        <text>cytidine(4) in tRNA(Gly)(GCC) + S-adenosyl-L-methionine = 2'-O-methylcytidine(4) in tRNA(Gly)(GCC) + S-adenosyl-L-homocysteine + H(+)</text>
        <dbReference type="Rhea" id="RHEA:43192"/>
        <dbReference type="Rhea" id="RHEA-COMP:10399"/>
        <dbReference type="Rhea" id="RHEA-COMP:10400"/>
        <dbReference type="ChEBI" id="CHEBI:15378"/>
        <dbReference type="ChEBI" id="CHEBI:57856"/>
        <dbReference type="ChEBI" id="CHEBI:59789"/>
        <dbReference type="ChEBI" id="CHEBI:74495"/>
        <dbReference type="ChEBI" id="CHEBI:82748"/>
        <dbReference type="EC" id="2.1.1.225"/>
    </reaction>
</comment>
<organism evidence="15 16">
    <name type="scientific">Symbiodinium pilosum</name>
    <name type="common">Dinoflagellate</name>
    <dbReference type="NCBI Taxonomy" id="2952"/>
    <lineage>
        <taxon>Eukaryota</taxon>
        <taxon>Sar</taxon>
        <taxon>Alveolata</taxon>
        <taxon>Dinophyceae</taxon>
        <taxon>Suessiales</taxon>
        <taxon>Symbiodiniaceae</taxon>
        <taxon>Symbiodinium</taxon>
    </lineage>
</organism>
<dbReference type="InterPro" id="IPR022776">
    <property type="entry name" value="TRM13/UPF0224_CHHC_Znf_dom"/>
</dbReference>
<evidence type="ECO:0000256" key="2">
    <source>
        <dbReference type="ARBA" id="ARBA00022603"/>
    </source>
</evidence>
<evidence type="ECO:0000256" key="5">
    <source>
        <dbReference type="ARBA" id="ARBA00022694"/>
    </source>
</evidence>
<keyword evidence="8 12" id="KW-0862">Zinc</keyword>
<keyword evidence="6 12" id="KW-0479">Metal-binding</keyword>
<dbReference type="Proteomes" id="UP000649617">
    <property type="component" value="Unassembled WGS sequence"/>
</dbReference>
<dbReference type="SUPFAM" id="SSF53335">
    <property type="entry name" value="S-adenosyl-L-methionine-dependent methyltransferases"/>
    <property type="match status" value="1"/>
</dbReference>
<dbReference type="GO" id="GO:0106050">
    <property type="term" value="F:tRNA 2'-O-methyltransferase activity"/>
    <property type="evidence" value="ECO:0007669"/>
    <property type="project" value="UniProtKB-UniRule"/>
</dbReference>
<evidence type="ECO:0000313" key="16">
    <source>
        <dbReference type="Proteomes" id="UP000649617"/>
    </source>
</evidence>
<evidence type="ECO:0000256" key="12">
    <source>
        <dbReference type="RuleBase" id="RU367103"/>
    </source>
</evidence>
<dbReference type="GO" id="GO:0030488">
    <property type="term" value="P:tRNA methylation"/>
    <property type="evidence" value="ECO:0007669"/>
    <property type="project" value="InterPro"/>
</dbReference>
<evidence type="ECO:0000256" key="3">
    <source>
        <dbReference type="ARBA" id="ARBA00022679"/>
    </source>
</evidence>
<dbReference type="InterPro" id="IPR039044">
    <property type="entry name" value="Trm13"/>
</dbReference>
<evidence type="ECO:0000259" key="14">
    <source>
        <dbReference type="Pfam" id="PF05253"/>
    </source>
</evidence>
<evidence type="ECO:0000256" key="6">
    <source>
        <dbReference type="ARBA" id="ARBA00022723"/>
    </source>
</evidence>
<dbReference type="EC" id="2.1.1.225" evidence="12"/>
<sequence>MVDELLTAVRCYSATSSPLQCEFVHSKKGKRCWLTAAAGCARCKTHLNVADGDRVKCPLDPSHTVERSHLERHLTTACPSLRDAQFLGAQPFFRAGINRAPQTGFISRDAGSMNRDAWIARIEAVFPKAVCQALGWDPSRANVETIVQQSLSEAAAGELGHSDKHGLQNQSLCQLASEVCGARLAEAVMVEYGCGRGALSLSLLQAHPQALSVLVDRDTRRHRVEQRRDEGHEVLRLRMDIADFDLGALLWEEVLNADAIRSDAFARCARSALRSRHLHGVANRLRAPPFPPRGGLLVCAKHLCGSGTDLALRSLHGTMHKPIEVGLCCATCCHHRCDLDSYVNPGFLSSLGLTNQPQDFAEFVSAAGWAVGAADARLRRAGVMAKRILDYGRVAWLRKELGFADAQVVSYVSKEVTPENVAIVFSGMSAAPCCGQKKSHLPQHCIMPSHLGRCTSIVKAKHHEQ</sequence>
<proteinExistence type="inferred from homology"/>
<keyword evidence="16" id="KW-1185">Reference proteome</keyword>
<comment type="catalytic activity">
    <reaction evidence="9 12">
        <text>cytidine(4) in tRNA(Pro) + S-adenosyl-L-methionine = 2'-O-methylcytidine(4) in tRNA(Pro) + S-adenosyl-L-homocysteine + H(+)</text>
        <dbReference type="Rhea" id="RHEA:32767"/>
        <dbReference type="Rhea" id="RHEA-COMP:10397"/>
        <dbReference type="Rhea" id="RHEA-COMP:10398"/>
        <dbReference type="ChEBI" id="CHEBI:15378"/>
        <dbReference type="ChEBI" id="CHEBI:57856"/>
        <dbReference type="ChEBI" id="CHEBI:59789"/>
        <dbReference type="ChEBI" id="CHEBI:74495"/>
        <dbReference type="ChEBI" id="CHEBI:82748"/>
        <dbReference type="EC" id="2.1.1.225"/>
    </reaction>
</comment>
<reference evidence="15" key="1">
    <citation type="submission" date="2021-02" db="EMBL/GenBank/DDBJ databases">
        <authorList>
            <person name="Dougan E. K."/>
            <person name="Rhodes N."/>
            <person name="Thang M."/>
            <person name="Chan C."/>
        </authorList>
    </citation>
    <scope>NUCLEOTIDE SEQUENCE</scope>
</reference>
<comment type="caution">
    <text evidence="15">The sequence shown here is derived from an EMBL/GenBank/DDBJ whole genome shotgun (WGS) entry which is preliminary data.</text>
</comment>
<evidence type="ECO:0000313" key="15">
    <source>
        <dbReference type="EMBL" id="CAE7624439.1"/>
    </source>
</evidence>
<feature type="domain" description="CHHC U11-48K-type" evidence="14">
    <location>
        <begin position="54"/>
        <end position="75"/>
    </location>
</feature>
<evidence type="ECO:0000256" key="7">
    <source>
        <dbReference type="ARBA" id="ARBA00022771"/>
    </source>
</evidence>
<comment type="catalytic activity">
    <reaction evidence="11 12">
        <text>adenosine(4) in tRNA(His) + S-adenosyl-L-methionine = 2'-O-methyladenosine(4) in tRNA(His) + S-adenosyl-L-homocysteine + H(+)</text>
        <dbReference type="Rhea" id="RHEA:43196"/>
        <dbReference type="Rhea" id="RHEA-COMP:10401"/>
        <dbReference type="Rhea" id="RHEA-COMP:10402"/>
        <dbReference type="ChEBI" id="CHEBI:15378"/>
        <dbReference type="ChEBI" id="CHEBI:57856"/>
        <dbReference type="ChEBI" id="CHEBI:59789"/>
        <dbReference type="ChEBI" id="CHEBI:74411"/>
        <dbReference type="ChEBI" id="CHEBI:74477"/>
        <dbReference type="EC" id="2.1.1.225"/>
    </reaction>
</comment>
<dbReference type="OrthoDB" id="258806at2759"/>
<dbReference type="EMBL" id="CAJNIZ010042446">
    <property type="protein sequence ID" value="CAE7624439.1"/>
    <property type="molecule type" value="Genomic_DNA"/>
</dbReference>
<dbReference type="Pfam" id="PF05253">
    <property type="entry name" value="zf-U11-48K"/>
    <property type="match status" value="1"/>
</dbReference>
<keyword evidence="7 12" id="KW-0863">Zinc-finger</keyword>